<reference evidence="2" key="1">
    <citation type="journal article" date="2015" name="Genome Announc.">
        <title>Draft whole-genome sequence of the biocontrol agent Trichoderma harzianum T6776.</title>
        <authorList>
            <person name="Baroncelli R."/>
            <person name="Piaggeschi G."/>
            <person name="Fiorini L."/>
            <person name="Bertolini E."/>
            <person name="Zapparata A."/>
            <person name="Pe M.E."/>
            <person name="Sarrocco S."/>
            <person name="Vannacci G."/>
        </authorList>
    </citation>
    <scope>NUCLEOTIDE SEQUENCE [LARGE SCALE GENOMIC DNA]</scope>
    <source>
        <strain evidence="2">T6776</strain>
    </source>
</reference>
<sequence>MPSSVAENKAEISAFITPVFLSVLLGRSGFEIGRILLKGTPNTFEESWNMICLHPLLRMWWSECLFGLKCLGIDSNGEHSTVKIQFHWMPMNSVRPHQIVEPPYDKATSAMLESMASDVQEGYFHGLQSGQTFEIQLPSEEDAEKMKAALDVQWVAVRLAALSGAARSWEWGLGNDLYEDGDDNGAYDTSDVEEEE</sequence>
<dbReference type="AlphaFoldDB" id="A0A0F9XDN9"/>
<evidence type="ECO:0008006" key="3">
    <source>
        <dbReference type="Google" id="ProtNLM"/>
    </source>
</evidence>
<protein>
    <recommendedName>
        <fullName evidence="3">HNH nuclease domain-containing protein</fullName>
    </recommendedName>
</protein>
<dbReference type="OrthoDB" id="5416097at2759"/>
<evidence type="ECO:0000313" key="1">
    <source>
        <dbReference type="EMBL" id="KKO98727.1"/>
    </source>
</evidence>
<organism evidence="1 2">
    <name type="scientific">Trichoderma harzianum</name>
    <name type="common">Hypocrea lixii</name>
    <dbReference type="NCBI Taxonomy" id="5544"/>
    <lineage>
        <taxon>Eukaryota</taxon>
        <taxon>Fungi</taxon>
        <taxon>Dikarya</taxon>
        <taxon>Ascomycota</taxon>
        <taxon>Pezizomycotina</taxon>
        <taxon>Sordariomycetes</taxon>
        <taxon>Hypocreomycetidae</taxon>
        <taxon>Hypocreales</taxon>
        <taxon>Hypocreaceae</taxon>
        <taxon>Trichoderma</taxon>
    </lineage>
</organism>
<comment type="caution">
    <text evidence="1">The sequence shown here is derived from an EMBL/GenBank/DDBJ whole genome shotgun (WGS) entry which is preliminary data.</text>
</comment>
<dbReference type="EMBL" id="JOKZ01000390">
    <property type="protein sequence ID" value="KKO98727.1"/>
    <property type="molecule type" value="Genomic_DNA"/>
</dbReference>
<accession>A0A0F9XDN9</accession>
<dbReference type="Proteomes" id="UP000034112">
    <property type="component" value="Unassembled WGS sequence"/>
</dbReference>
<name>A0A0F9XDN9_TRIHA</name>
<proteinExistence type="predicted"/>
<gene>
    <name evidence="1" type="ORF">THAR02_09159</name>
</gene>
<evidence type="ECO:0000313" key="2">
    <source>
        <dbReference type="Proteomes" id="UP000034112"/>
    </source>
</evidence>